<dbReference type="InterPro" id="IPR001451">
    <property type="entry name" value="Hexapep"/>
</dbReference>
<sequence>MTPWLERVLVRLYGIRRRSVRGVVTRLCLALEGGEMRSTTLREIFRNHHGVDVGLYTHGGCFVPFSFGRGTSIGRYSSIARTAFAATLDHPLERKSMHGFFFNPGLGYVSKEREYSPLRIGNDVWLGHNSIISAGVHEIGDGAVVGAGAVVFKDVPPYAVVVGNPGRVVRYRFSPETIERLLAERWWDTDVEDLKSRMHEFEAPFESGS</sequence>
<dbReference type="InterPro" id="IPR011004">
    <property type="entry name" value="Trimer_LpxA-like_sf"/>
</dbReference>
<keyword evidence="2" id="KW-1185">Reference proteome</keyword>
<organism evidence="1 2">
    <name type="scientific">Tessaracoccus oleiagri</name>
    <dbReference type="NCBI Taxonomy" id="686624"/>
    <lineage>
        <taxon>Bacteria</taxon>
        <taxon>Bacillati</taxon>
        <taxon>Actinomycetota</taxon>
        <taxon>Actinomycetes</taxon>
        <taxon>Propionibacteriales</taxon>
        <taxon>Propionibacteriaceae</taxon>
        <taxon>Tessaracoccus</taxon>
    </lineage>
</organism>
<reference evidence="1 2" key="1">
    <citation type="submission" date="2016-10" db="EMBL/GenBank/DDBJ databases">
        <authorList>
            <person name="de Groot N.N."/>
        </authorList>
    </citation>
    <scope>NUCLEOTIDE SEQUENCE [LARGE SCALE GENOMIC DNA]</scope>
    <source>
        <strain evidence="1 2">CGMCC 1.9159</strain>
    </source>
</reference>
<protein>
    <submittedName>
        <fullName evidence="1">Hexapeptide repeat of succinyl-transferase</fullName>
    </submittedName>
</protein>
<dbReference type="SUPFAM" id="SSF51161">
    <property type="entry name" value="Trimeric LpxA-like enzymes"/>
    <property type="match status" value="1"/>
</dbReference>
<dbReference type="Gene3D" id="2.160.10.10">
    <property type="entry name" value="Hexapeptide repeat proteins"/>
    <property type="match status" value="1"/>
</dbReference>
<gene>
    <name evidence="1" type="ORF">SAMN04488242_2748</name>
</gene>
<dbReference type="Pfam" id="PF14602">
    <property type="entry name" value="Hexapep_2"/>
    <property type="match status" value="1"/>
</dbReference>
<dbReference type="PANTHER" id="PTHR43300:SF11">
    <property type="entry name" value="ACETYLTRANSFERASE RV3034C-RELATED"/>
    <property type="match status" value="1"/>
</dbReference>
<dbReference type="CDD" id="cd03349">
    <property type="entry name" value="LbH_XAT"/>
    <property type="match status" value="1"/>
</dbReference>
<dbReference type="STRING" id="686624.SAMN04488242_2748"/>
<evidence type="ECO:0000313" key="1">
    <source>
        <dbReference type="EMBL" id="SDL77571.1"/>
    </source>
</evidence>
<proteinExistence type="predicted"/>
<keyword evidence="1" id="KW-0808">Transferase</keyword>
<dbReference type="PANTHER" id="PTHR43300">
    <property type="entry name" value="ACETYLTRANSFERASE"/>
    <property type="match status" value="1"/>
</dbReference>
<dbReference type="Proteomes" id="UP000199475">
    <property type="component" value="Unassembled WGS sequence"/>
</dbReference>
<dbReference type="EMBL" id="FNGP01000006">
    <property type="protein sequence ID" value="SDL77571.1"/>
    <property type="molecule type" value="Genomic_DNA"/>
</dbReference>
<dbReference type="AlphaFoldDB" id="A0A1G9MU83"/>
<accession>A0A1G9MU83</accession>
<dbReference type="GO" id="GO:0016740">
    <property type="term" value="F:transferase activity"/>
    <property type="evidence" value="ECO:0007669"/>
    <property type="project" value="UniProtKB-KW"/>
</dbReference>
<dbReference type="InterPro" id="IPR050179">
    <property type="entry name" value="Trans_hexapeptide_repeat"/>
</dbReference>
<evidence type="ECO:0000313" key="2">
    <source>
        <dbReference type="Proteomes" id="UP000199475"/>
    </source>
</evidence>
<name>A0A1G9MU83_9ACTN</name>